<evidence type="ECO:0000256" key="11">
    <source>
        <dbReference type="ARBA" id="ARBA00023186"/>
    </source>
</evidence>
<evidence type="ECO:0000256" key="6">
    <source>
        <dbReference type="ARBA" id="ARBA00022737"/>
    </source>
</evidence>
<dbReference type="PANTHER" id="PTHR11073:SF2">
    <property type="entry name" value="CALRETICULIN"/>
    <property type="match status" value="1"/>
</dbReference>
<keyword evidence="10 14" id="KW-1015">Disulfide bond</keyword>
<dbReference type="Pfam" id="PF00262">
    <property type="entry name" value="Calreticulin"/>
    <property type="match status" value="2"/>
</dbReference>
<keyword evidence="6" id="KW-0677">Repeat</keyword>
<feature type="binding site" evidence="13">
    <location>
        <position position="130"/>
    </location>
    <ligand>
        <name>an alpha-D-glucoside</name>
        <dbReference type="ChEBI" id="CHEBI:22390"/>
    </ligand>
</feature>
<dbReference type="GO" id="GO:0030246">
    <property type="term" value="F:carbohydrate binding"/>
    <property type="evidence" value="ECO:0007669"/>
    <property type="project" value="UniProtKB-KW"/>
</dbReference>
<evidence type="ECO:0000313" key="17">
    <source>
        <dbReference type="EMBL" id="EDQ90596.1"/>
    </source>
</evidence>
<dbReference type="PRINTS" id="PR00626">
    <property type="entry name" value="CALRETICULIN"/>
</dbReference>
<dbReference type="GO" id="GO:0005789">
    <property type="term" value="C:endoplasmic reticulum membrane"/>
    <property type="evidence" value="ECO:0000318"/>
    <property type="project" value="GO_Central"/>
</dbReference>
<dbReference type="InParanoid" id="A9UVK0"/>
<feature type="region of interest" description="Disordered" evidence="16">
    <location>
        <begin position="361"/>
        <end position="384"/>
    </location>
</feature>
<dbReference type="GeneID" id="5889841"/>
<dbReference type="GO" id="GO:0051082">
    <property type="term" value="F:unfolded protein binding"/>
    <property type="evidence" value="ECO:0007669"/>
    <property type="project" value="InterPro"/>
</dbReference>
<dbReference type="InterPro" id="IPR009169">
    <property type="entry name" value="Calreticulin"/>
</dbReference>
<name>A9UVK0_MONBE</name>
<dbReference type="PROSITE" id="PS00803">
    <property type="entry name" value="CALRETICULIN_1"/>
    <property type="match status" value="1"/>
</dbReference>
<dbReference type="InterPro" id="IPR013320">
    <property type="entry name" value="ConA-like_dom_sf"/>
</dbReference>
<dbReference type="GO" id="GO:0006457">
    <property type="term" value="P:protein folding"/>
    <property type="evidence" value="ECO:0000318"/>
    <property type="project" value="GO_Central"/>
</dbReference>
<evidence type="ECO:0000256" key="4">
    <source>
        <dbReference type="ARBA" id="ARBA00022729"/>
    </source>
</evidence>
<comment type="similarity">
    <text evidence="2 12 15">Belongs to the calreticulin family.</text>
</comment>
<evidence type="ECO:0000256" key="16">
    <source>
        <dbReference type="SAM" id="MobiDB-lite"/>
    </source>
</evidence>
<keyword evidence="9" id="KW-0106">Calcium</keyword>
<dbReference type="Proteomes" id="UP000001357">
    <property type="component" value="Unassembled WGS sequence"/>
</dbReference>
<feature type="binding site" evidence="13">
    <location>
        <position position="104"/>
    </location>
    <ligand>
        <name>an alpha-D-glucoside</name>
        <dbReference type="ChEBI" id="CHEBI:22390"/>
    </ligand>
</feature>
<keyword evidence="18" id="KW-1185">Reference proteome</keyword>
<keyword evidence="11 12" id="KW-0143">Chaperone</keyword>
<keyword evidence="3" id="KW-0479">Metal-binding</keyword>
<dbReference type="KEGG" id="mbr:MONBRDRAFT_20407"/>
<evidence type="ECO:0000256" key="12">
    <source>
        <dbReference type="PIRNR" id="PIRNR002356"/>
    </source>
</evidence>
<keyword evidence="5" id="KW-0430">Lectin</keyword>
<evidence type="ECO:0000256" key="7">
    <source>
        <dbReference type="ARBA" id="ARBA00022824"/>
    </source>
</evidence>
<dbReference type="SUPFAM" id="SSF63887">
    <property type="entry name" value="P-domain of calnexin/calreticulin"/>
    <property type="match status" value="1"/>
</dbReference>
<dbReference type="GO" id="GO:0005509">
    <property type="term" value="F:calcium ion binding"/>
    <property type="evidence" value="ECO:0000318"/>
    <property type="project" value="GO_Central"/>
</dbReference>
<dbReference type="GO" id="GO:0036503">
    <property type="term" value="P:ERAD pathway"/>
    <property type="evidence" value="ECO:0000318"/>
    <property type="project" value="GO_Central"/>
</dbReference>
<dbReference type="OMA" id="KRDEICA"/>
<evidence type="ECO:0000256" key="14">
    <source>
        <dbReference type="PIRSR" id="PIRSR002356-3"/>
    </source>
</evidence>
<feature type="binding site" evidence="13">
    <location>
        <position position="106"/>
    </location>
    <ligand>
        <name>an alpha-D-glucoside</name>
        <dbReference type="ChEBI" id="CHEBI:22390"/>
    </ligand>
</feature>
<dbReference type="EMBL" id="CH991547">
    <property type="protein sequence ID" value="EDQ90596.1"/>
    <property type="molecule type" value="Genomic_DNA"/>
</dbReference>
<dbReference type="Gene3D" id="2.10.250.10">
    <property type="entry name" value="Calreticulin/calnexin, P domain"/>
    <property type="match status" value="1"/>
</dbReference>
<dbReference type="FunFam" id="2.10.250.10:FF:000002">
    <property type="entry name" value="Calreticulin"/>
    <property type="match status" value="1"/>
</dbReference>
<evidence type="ECO:0000313" key="18">
    <source>
        <dbReference type="Proteomes" id="UP000001357"/>
    </source>
</evidence>
<feature type="binding site" evidence="13">
    <location>
        <position position="123"/>
    </location>
    <ligand>
        <name>an alpha-D-glucoside</name>
        <dbReference type="ChEBI" id="CHEBI:22390"/>
    </ligand>
</feature>
<reference evidence="17 18" key="1">
    <citation type="journal article" date="2008" name="Nature">
        <title>The genome of the choanoflagellate Monosiga brevicollis and the origin of metazoans.</title>
        <authorList>
            <consortium name="JGI Sequencing"/>
            <person name="King N."/>
            <person name="Westbrook M.J."/>
            <person name="Young S.L."/>
            <person name="Kuo A."/>
            <person name="Abedin M."/>
            <person name="Chapman J."/>
            <person name="Fairclough S."/>
            <person name="Hellsten U."/>
            <person name="Isogai Y."/>
            <person name="Letunic I."/>
            <person name="Marr M."/>
            <person name="Pincus D."/>
            <person name="Putnam N."/>
            <person name="Rokas A."/>
            <person name="Wright K.J."/>
            <person name="Zuzow R."/>
            <person name="Dirks W."/>
            <person name="Good M."/>
            <person name="Goodstein D."/>
            <person name="Lemons D."/>
            <person name="Li W."/>
            <person name="Lyons J.B."/>
            <person name="Morris A."/>
            <person name="Nichols S."/>
            <person name="Richter D.J."/>
            <person name="Salamov A."/>
            <person name="Bork P."/>
            <person name="Lim W.A."/>
            <person name="Manning G."/>
            <person name="Miller W.T."/>
            <person name="McGinnis W."/>
            <person name="Shapiro H."/>
            <person name="Tjian R."/>
            <person name="Grigoriev I.V."/>
            <person name="Rokhsar D."/>
        </authorList>
    </citation>
    <scope>NUCLEOTIDE SEQUENCE [LARGE SCALE GENOMIC DNA]</scope>
    <source>
        <strain evidence="18">MX1 / ATCC 50154</strain>
    </source>
</reference>
<protein>
    <recommendedName>
        <fullName evidence="12">Calreticulin</fullName>
    </recommendedName>
</protein>
<evidence type="ECO:0000256" key="10">
    <source>
        <dbReference type="ARBA" id="ARBA00023157"/>
    </source>
</evidence>
<keyword evidence="7 12" id="KW-0256">Endoplasmic reticulum</keyword>
<evidence type="ECO:0000256" key="13">
    <source>
        <dbReference type="PIRSR" id="PIRSR002356-1"/>
    </source>
</evidence>
<feature type="compositionally biased region" description="Acidic residues" evidence="16">
    <location>
        <begin position="371"/>
        <end position="384"/>
    </location>
</feature>
<dbReference type="FunFam" id="2.60.120.200:FF:000122">
    <property type="entry name" value="Calreticulin 3"/>
    <property type="match status" value="1"/>
</dbReference>
<dbReference type="AlphaFoldDB" id="A9UVK0"/>
<organism evidence="17 18">
    <name type="scientific">Monosiga brevicollis</name>
    <name type="common">Choanoflagellate</name>
    <dbReference type="NCBI Taxonomy" id="81824"/>
    <lineage>
        <taxon>Eukaryota</taxon>
        <taxon>Choanoflagellata</taxon>
        <taxon>Craspedida</taxon>
        <taxon>Salpingoecidae</taxon>
        <taxon>Monosiga</taxon>
    </lineage>
</organism>
<feature type="binding site" evidence="13">
    <location>
        <position position="312"/>
    </location>
    <ligand>
        <name>an alpha-D-glucoside</name>
        <dbReference type="ChEBI" id="CHEBI:22390"/>
    </ligand>
</feature>
<feature type="region of interest" description="Disordered" evidence="16">
    <location>
        <begin position="217"/>
        <end position="253"/>
    </location>
</feature>
<comment type="subcellular location">
    <subcellularLocation>
        <location evidence="1 12">Endoplasmic reticulum lumen</location>
    </subcellularLocation>
</comment>
<feature type="signal peptide" evidence="15">
    <location>
        <begin position="1"/>
        <end position="16"/>
    </location>
</feature>
<dbReference type="PROSITE" id="PS00805">
    <property type="entry name" value="CALRETICULIN_REPEAT"/>
    <property type="match status" value="1"/>
</dbReference>
<proteinExistence type="inferred from homology"/>
<evidence type="ECO:0000256" key="5">
    <source>
        <dbReference type="ARBA" id="ARBA00022734"/>
    </source>
</evidence>
<dbReference type="InterPro" id="IPR018124">
    <property type="entry name" value="Calret/calnex_CS"/>
</dbReference>
<gene>
    <name evidence="17" type="ORF">MONBRDRAFT_20407</name>
</gene>
<sequence>MRVLAAILAVVAVASATVYFDEKFDAGWEDRWVQSEAKSDYGKFKLSAGKFYADAEDDQGIQTSQDAKFYALAAKHDDFNNEGKDMIVQFIVKHEQNIDCGGGYVKMFPASQDPAKMDGESPYNIMFGPDICGPGTRKVHVIFAHNGENKQVKKTIPCKFDEQSHLYTLIVRADNTYEVRIDGEKVESGSIEEDFDMLAPKEINDPAVSKPADWVDAKQIPDPTDEKPADWDKPETIADPDAEKPEDWDDEMDGEWEAPSIPNPEYKGEWSPKMIDNPEYKGEWVHPRIPNPDYVADDKLYQYDSFGVIGFDLWQVKSGTVFDNVLITDDIAVAEAAAEAFQTRVEGELAMRKAYDDKKAEEAAAAAAAEAEAEDDDEDTKDEL</sequence>
<evidence type="ECO:0000256" key="15">
    <source>
        <dbReference type="RuleBase" id="RU362126"/>
    </source>
</evidence>
<accession>A9UVK0</accession>
<dbReference type="GO" id="GO:0005788">
    <property type="term" value="C:endoplasmic reticulum lumen"/>
    <property type="evidence" value="ECO:0007669"/>
    <property type="project" value="UniProtKB-SubCell"/>
</dbReference>
<dbReference type="eggNOG" id="KOG0674">
    <property type="taxonomic scope" value="Eukaryota"/>
</dbReference>
<dbReference type="PIRSF" id="PIRSF002356">
    <property type="entry name" value="Calreticulin"/>
    <property type="match status" value="1"/>
</dbReference>
<feature type="compositionally biased region" description="Basic and acidic residues" evidence="16">
    <location>
        <begin position="224"/>
        <end position="245"/>
    </location>
</feature>
<evidence type="ECO:0000256" key="2">
    <source>
        <dbReference type="ARBA" id="ARBA00010983"/>
    </source>
</evidence>
<dbReference type="InterPro" id="IPR009033">
    <property type="entry name" value="Calreticulin/calnexin_P_dom_sf"/>
</dbReference>
<dbReference type="InterPro" id="IPR001580">
    <property type="entry name" value="Calret/calnex"/>
</dbReference>
<feature type="disulfide bond" evidence="14">
    <location>
        <begin position="100"/>
        <end position="132"/>
    </location>
</feature>
<feature type="chain" id="PRO_5005122280" description="Calreticulin" evidence="15">
    <location>
        <begin position="17"/>
        <end position="384"/>
    </location>
</feature>
<evidence type="ECO:0000256" key="1">
    <source>
        <dbReference type="ARBA" id="ARBA00004319"/>
    </source>
</evidence>
<evidence type="ECO:0000256" key="8">
    <source>
        <dbReference type="ARBA" id="ARBA00022833"/>
    </source>
</evidence>
<dbReference type="Gene3D" id="2.60.120.200">
    <property type="match status" value="1"/>
</dbReference>
<dbReference type="PROSITE" id="PS00804">
    <property type="entry name" value="CALRETICULIN_2"/>
    <property type="match status" value="1"/>
</dbReference>
<dbReference type="PANTHER" id="PTHR11073">
    <property type="entry name" value="CALRETICULIN AND CALNEXIN"/>
    <property type="match status" value="1"/>
</dbReference>
<keyword evidence="4 15" id="KW-0732">Signal</keyword>
<dbReference type="RefSeq" id="XP_001744647.1">
    <property type="nucleotide sequence ID" value="XM_001744595.1"/>
</dbReference>
<dbReference type="STRING" id="81824.A9UVK0"/>
<dbReference type="FunCoup" id="A9UVK0">
    <property type="interactions" value="1237"/>
</dbReference>
<evidence type="ECO:0000256" key="3">
    <source>
        <dbReference type="ARBA" id="ARBA00022723"/>
    </source>
</evidence>
<dbReference type="SUPFAM" id="SSF49899">
    <property type="entry name" value="Concanavalin A-like lectins/glucanases"/>
    <property type="match status" value="1"/>
</dbReference>
<keyword evidence="8" id="KW-0862">Zinc</keyword>
<evidence type="ECO:0000256" key="9">
    <source>
        <dbReference type="ARBA" id="ARBA00022837"/>
    </source>
</evidence>